<evidence type="ECO:0000313" key="1">
    <source>
        <dbReference type="EMBL" id="ACE85050.1"/>
    </source>
</evidence>
<reference evidence="1 2" key="1">
    <citation type="journal article" date="2008" name="J. Bacteriol.">
        <title>Insights into plant cell wall degradation from the genome sequence of the soil bacterium Cellvibrio japonicus.</title>
        <authorList>
            <person name="Deboy R.T."/>
            <person name="Mongodin E.F."/>
            <person name="Fouts D.E."/>
            <person name="Tailford L.E."/>
            <person name="Khouri H."/>
            <person name="Emerson J.B."/>
            <person name="Mohamoud Y."/>
            <person name="Watkins K."/>
            <person name="Henrissat B."/>
            <person name="Gilbert H.J."/>
            <person name="Nelson K.E."/>
        </authorList>
    </citation>
    <scope>NUCLEOTIDE SEQUENCE [LARGE SCALE GENOMIC DNA]</scope>
    <source>
        <strain evidence="1 2">Ueda107</strain>
    </source>
</reference>
<dbReference type="AlphaFoldDB" id="B3PKR3"/>
<organism evidence="1 2">
    <name type="scientific">Cellvibrio japonicus (strain Ueda107)</name>
    <name type="common">Pseudomonas fluorescens subsp. cellulosa</name>
    <dbReference type="NCBI Taxonomy" id="498211"/>
    <lineage>
        <taxon>Bacteria</taxon>
        <taxon>Pseudomonadati</taxon>
        <taxon>Pseudomonadota</taxon>
        <taxon>Gammaproteobacteria</taxon>
        <taxon>Cellvibrionales</taxon>
        <taxon>Cellvibrionaceae</taxon>
        <taxon>Cellvibrio</taxon>
    </lineage>
</organism>
<dbReference type="KEGG" id="cja:CJA_0820"/>
<dbReference type="HOGENOM" id="CLU_153067_3_0_6"/>
<dbReference type="InterPro" id="IPR018669">
    <property type="entry name" value="Toxin_HigB"/>
</dbReference>
<dbReference type="STRING" id="498211.CJA_0820"/>
<protein>
    <submittedName>
        <fullName evidence="1">Uncharacterized protein</fullName>
    </submittedName>
</protein>
<name>B3PKR3_CELJU</name>
<evidence type="ECO:0000313" key="2">
    <source>
        <dbReference type="Proteomes" id="UP000001036"/>
    </source>
</evidence>
<dbReference type="GO" id="GO:0004519">
    <property type="term" value="F:endonuclease activity"/>
    <property type="evidence" value="ECO:0007669"/>
    <property type="project" value="InterPro"/>
</dbReference>
<proteinExistence type="predicted"/>
<accession>B3PKR3</accession>
<keyword evidence="2" id="KW-1185">Reference proteome</keyword>
<dbReference type="Pfam" id="PF09907">
    <property type="entry name" value="HigB_toxin"/>
    <property type="match status" value="1"/>
</dbReference>
<dbReference type="EMBL" id="CP000934">
    <property type="protein sequence ID" value="ACE85050.1"/>
    <property type="molecule type" value="Genomic_DNA"/>
</dbReference>
<dbReference type="GO" id="GO:0003723">
    <property type="term" value="F:RNA binding"/>
    <property type="evidence" value="ECO:0007669"/>
    <property type="project" value="InterPro"/>
</dbReference>
<dbReference type="eggNOG" id="COG4680">
    <property type="taxonomic scope" value="Bacteria"/>
</dbReference>
<dbReference type="Proteomes" id="UP000001036">
    <property type="component" value="Chromosome"/>
</dbReference>
<dbReference type="GO" id="GO:0110001">
    <property type="term" value="C:toxin-antitoxin complex"/>
    <property type="evidence" value="ECO:0007669"/>
    <property type="project" value="InterPro"/>
</dbReference>
<gene>
    <name evidence="1" type="ordered locus">CJA_0820</name>
</gene>
<sequence>MSGGFESVCLGVTGTSHLSPGLWCVAIVPKWDCPEAMRIIALSTLTSFWETNPAFADSTEPCLVWYRHVLKADWTSPADVKQDFRSASILKDGRVVFNIAGNKYRLVVWTNYPYRVIYIRFISTHAEYDKIDVQTI</sequence>